<dbReference type="InterPro" id="IPR027417">
    <property type="entry name" value="P-loop_NTPase"/>
</dbReference>
<dbReference type="Pfam" id="PF13307">
    <property type="entry name" value="Helicase_C_2"/>
    <property type="match status" value="1"/>
</dbReference>
<name>A0A5J4W5E0_9EUKA</name>
<feature type="compositionally biased region" description="Polar residues" evidence="1">
    <location>
        <begin position="242"/>
        <end position="251"/>
    </location>
</feature>
<protein>
    <submittedName>
        <fullName evidence="3">Putative Fanconi anemia group J protein</fullName>
    </submittedName>
</protein>
<dbReference type="GO" id="GO:0006289">
    <property type="term" value="P:nucleotide-excision repair"/>
    <property type="evidence" value="ECO:0007669"/>
    <property type="project" value="TreeGrafter"/>
</dbReference>
<sequence>MFLFQQNSFTAFGDIIPLQGVGNSQGGALLFAVCRGKVSEEFIFADDMARCVVLMGIPFKNKTDIDIKLKMEFNDQEFQKYLYQKGNIDNQNNSRVNINSSSSKTVPLIQPLTGNEWYSLQATRAVNQALGRVICHKADYGALILLDSRFHSEGPNSGMAIIGQSQKYQQFGQKKSQIPASRQGLSKWFANDTKEYHSVDDATESLIQFFQKAEIESGKIRAVIRKQMEEDKKQQDLKYNEDQNQLISSKLKNQKKMQKQPEDSYQ</sequence>
<dbReference type="Gene3D" id="3.40.50.300">
    <property type="entry name" value="P-loop containing nucleotide triphosphate hydrolases"/>
    <property type="match status" value="1"/>
</dbReference>
<reference evidence="3 4" key="1">
    <citation type="submission" date="2019-03" db="EMBL/GenBank/DDBJ databases">
        <title>Single cell metagenomics reveals metabolic interactions within the superorganism composed of flagellate Streblomastix strix and complex community of Bacteroidetes bacteria on its surface.</title>
        <authorList>
            <person name="Treitli S.C."/>
            <person name="Kolisko M."/>
            <person name="Husnik F."/>
            <person name="Keeling P."/>
            <person name="Hampl V."/>
        </authorList>
    </citation>
    <scope>NUCLEOTIDE SEQUENCE [LARGE SCALE GENOMIC DNA]</scope>
    <source>
        <strain evidence="3">ST1C</strain>
    </source>
</reference>
<dbReference type="GO" id="GO:0016818">
    <property type="term" value="F:hydrolase activity, acting on acid anhydrides, in phosphorus-containing anhydrides"/>
    <property type="evidence" value="ECO:0007669"/>
    <property type="project" value="InterPro"/>
</dbReference>
<evidence type="ECO:0000256" key="1">
    <source>
        <dbReference type="SAM" id="MobiDB-lite"/>
    </source>
</evidence>
<organism evidence="3 4">
    <name type="scientific">Streblomastix strix</name>
    <dbReference type="NCBI Taxonomy" id="222440"/>
    <lineage>
        <taxon>Eukaryota</taxon>
        <taxon>Metamonada</taxon>
        <taxon>Preaxostyla</taxon>
        <taxon>Oxymonadida</taxon>
        <taxon>Streblomastigidae</taxon>
        <taxon>Streblomastix</taxon>
    </lineage>
</organism>
<dbReference type="GO" id="GO:0003676">
    <property type="term" value="F:nucleic acid binding"/>
    <property type="evidence" value="ECO:0007669"/>
    <property type="project" value="InterPro"/>
</dbReference>
<dbReference type="GO" id="GO:1990918">
    <property type="term" value="P:double-strand break repair involved in meiotic recombination"/>
    <property type="evidence" value="ECO:0007669"/>
    <property type="project" value="TreeGrafter"/>
</dbReference>
<dbReference type="InterPro" id="IPR045028">
    <property type="entry name" value="DinG/Rad3-like"/>
</dbReference>
<evidence type="ECO:0000313" key="4">
    <source>
        <dbReference type="Proteomes" id="UP000324800"/>
    </source>
</evidence>
<accession>A0A5J4W5E0</accession>
<evidence type="ECO:0000313" key="3">
    <source>
        <dbReference type="EMBL" id="KAA6389649.1"/>
    </source>
</evidence>
<dbReference type="PANTHER" id="PTHR11472">
    <property type="entry name" value="DNA REPAIR DEAD HELICASE RAD3/XP-D SUBFAMILY MEMBER"/>
    <property type="match status" value="1"/>
</dbReference>
<dbReference type="GO" id="GO:0005634">
    <property type="term" value="C:nucleus"/>
    <property type="evidence" value="ECO:0007669"/>
    <property type="project" value="TreeGrafter"/>
</dbReference>
<dbReference type="Proteomes" id="UP000324800">
    <property type="component" value="Unassembled WGS sequence"/>
</dbReference>
<feature type="region of interest" description="Disordered" evidence="1">
    <location>
        <begin position="230"/>
        <end position="266"/>
    </location>
</feature>
<dbReference type="InterPro" id="IPR006555">
    <property type="entry name" value="ATP-dep_Helicase_C"/>
</dbReference>
<feature type="compositionally biased region" description="Basic and acidic residues" evidence="1">
    <location>
        <begin position="230"/>
        <end position="241"/>
    </location>
</feature>
<dbReference type="GO" id="GO:0003678">
    <property type="term" value="F:DNA helicase activity"/>
    <property type="evidence" value="ECO:0007669"/>
    <property type="project" value="TreeGrafter"/>
</dbReference>
<dbReference type="AlphaFoldDB" id="A0A5J4W5E0"/>
<dbReference type="EMBL" id="SNRW01003505">
    <property type="protein sequence ID" value="KAA6389649.1"/>
    <property type="molecule type" value="Genomic_DNA"/>
</dbReference>
<feature type="domain" description="ATP-dependent helicase C-terminal" evidence="2">
    <location>
        <begin position="2"/>
        <end position="152"/>
    </location>
</feature>
<gene>
    <name evidence="3" type="ORF">EZS28_014824</name>
</gene>
<comment type="caution">
    <text evidence="3">The sequence shown here is derived from an EMBL/GenBank/DDBJ whole genome shotgun (WGS) entry which is preliminary data.</text>
</comment>
<dbReference type="GO" id="GO:0005524">
    <property type="term" value="F:ATP binding"/>
    <property type="evidence" value="ECO:0007669"/>
    <property type="project" value="InterPro"/>
</dbReference>
<evidence type="ECO:0000259" key="2">
    <source>
        <dbReference type="SMART" id="SM00491"/>
    </source>
</evidence>
<dbReference type="SMART" id="SM00491">
    <property type="entry name" value="HELICc2"/>
    <property type="match status" value="1"/>
</dbReference>
<dbReference type="OrthoDB" id="19182at2759"/>
<proteinExistence type="predicted"/>
<dbReference type="PANTHER" id="PTHR11472:SF47">
    <property type="entry name" value="FANCONI ANEMIA GROUP J PROTEIN"/>
    <property type="match status" value="1"/>
</dbReference>